<name>A0ABD5S849_9EURY</name>
<comment type="caution">
    <text evidence="3">The sequence shown here is derived from an EMBL/GenBank/DDBJ whole genome shotgun (WGS) entry which is preliminary data.</text>
</comment>
<organism evidence="3 4">
    <name type="scientific">Halorubrum tibetense</name>
    <dbReference type="NCBI Taxonomy" id="175631"/>
    <lineage>
        <taxon>Archaea</taxon>
        <taxon>Methanobacteriati</taxon>
        <taxon>Methanobacteriota</taxon>
        <taxon>Stenosarchaea group</taxon>
        <taxon>Halobacteria</taxon>
        <taxon>Halobacteriales</taxon>
        <taxon>Haloferacaceae</taxon>
        <taxon>Halorubrum</taxon>
    </lineage>
</organism>
<evidence type="ECO:0000313" key="3">
    <source>
        <dbReference type="EMBL" id="MFC6752615.1"/>
    </source>
</evidence>
<dbReference type="Proteomes" id="UP001596442">
    <property type="component" value="Unassembled WGS sequence"/>
</dbReference>
<keyword evidence="4" id="KW-1185">Reference proteome</keyword>
<dbReference type="NCBIfam" id="NF006619">
    <property type="entry name" value="PRK09186.1"/>
    <property type="match status" value="1"/>
</dbReference>
<dbReference type="Pfam" id="PF13561">
    <property type="entry name" value="adh_short_C2"/>
    <property type="match status" value="1"/>
</dbReference>
<gene>
    <name evidence="3" type="ORF">ACFQEU_03910</name>
</gene>
<dbReference type="InterPro" id="IPR002347">
    <property type="entry name" value="SDR_fam"/>
</dbReference>
<dbReference type="AlphaFoldDB" id="A0ABD5S849"/>
<protein>
    <submittedName>
        <fullName evidence="3">Oxidoreductase</fullName>
    </submittedName>
</protein>
<dbReference type="PRINTS" id="PR00080">
    <property type="entry name" value="SDRFAMILY"/>
</dbReference>
<dbReference type="PANTHER" id="PTHR42760:SF133">
    <property type="entry name" value="3-OXOACYL-[ACYL-CARRIER-PROTEIN] REDUCTASE"/>
    <property type="match status" value="1"/>
</dbReference>
<proteinExistence type="inferred from homology"/>
<dbReference type="SUPFAM" id="SSF51735">
    <property type="entry name" value="NAD(P)-binding Rossmann-fold domains"/>
    <property type="match status" value="1"/>
</dbReference>
<sequence>MITQMTDCLFDLTEQVIIVTGGGGLIGAEVCRLLDRHGADIVVADLDESRGPEIADQLDNGTFQSLDITDVDSIDTTCNVVFDKYNRIDGLVNMAYPQTDDYGKQFESVEKEDLVANLSLHLGGYYAMTKAVALRMVEQEHEGSIVNFSSIYGIQAPDFSMYDQTDMTSPVEYSIIKAGILNFTRYLASYLGQDGIRVNSVSPGGVFNDQDHRFVENYESEVPLGRMAKPTEISGAVVYLLSNAASYVTGHNLVVDGGWTIK</sequence>
<keyword evidence="2" id="KW-0560">Oxidoreductase</keyword>
<dbReference type="EMBL" id="JBHSWW010000030">
    <property type="protein sequence ID" value="MFC6752615.1"/>
    <property type="molecule type" value="Genomic_DNA"/>
</dbReference>
<dbReference type="GO" id="GO:0016491">
    <property type="term" value="F:oxidoreductase activity"/>
    <property type="evidence" value="ECO:0007669"/>
    <property type="project" value="UniProtKB-KW"/>
</dbReference>
<evidence type="ECO:0000313" key="4">
    <source>
        <dbReference type="Proteomes" id="UP001596442"/>
    </source>
</evidence>
<dbReference type="PANTHER" id="PTHR42760">
    <property type="entry name" value="SHORT-CHAIN DEHYDROGENASES/REDUCTASES FAMILY MEMBER"/>
    <property type="match status" value="1"/>
</dbReference>
<dbReference type="PRINTS" id="PR00081">
    <property type="entry name" value="GDHRDH"/>
</dbReference>
<dbReference type="Gene3D" id="3.40.50.720">
    <property type="entry name" value="NAD(P)-binding Rossmann-like Domain"/>
    <property type="match status" value="1"/>
</dbReference>
<reference evidence="3 4" key="1">
    <citation type="journal article" date="2019" name="Int. J. Syst. Evol. Microbiol.">
        <title>The Global Catalogue of Microorganisms (GCM) 10K type strain sequencing project: providing services to taxonomists for standard genome sequencing and annotation.</title>
        <authorList>
            <consortium name="The Broad Institute Genomics Platform"/>
            <consortium name="The Broad Institute Genome Sequencing Center for Infectious Disease"/>
            <person name="Wu L."/>
            <person name="Ma J."/>
        </authorList>
    </citation>
    <scope>NUCLEOTIDE SEQUENCE [LARGE SCALE GENOMIC DNA]</scope>
    <source>
        <strain evidence="3 4">CGMCC 1.3239</strain>
    </source>
</reference>
<dbReference type="InterPro" id="IPR036291">
    <property type="entry name" value="NAD(P)-bd_dom_sf"/>
</dbReference>
<dbReference type="RefSeq" id="WP_379779473.1">
    <property type="nucleotide sequence ID" value="NZ_JBHSWW010000030.1"/>
</dbReference>
<accession>A0ABD5S849</accession>
<evidence type="ECO:0000256" key="1">
    <source>
        <dbReference type="ARBA" id="ARBA00006484"/>
    </source>
</evidence>
<comment type="similarity">
    <text evidence="1">Belongs to the short-chain dehydrogenases/reductases (SDR) family.</text>
</comment>
<evidence type="ECO:0000256" key="2">
    <source>
        <dbReference type="ARBA" id="ARBA00023002"/>
    </source>
</evidence>